<dbReference type="Proteomes" id="UP000789525">
    <property type="component" value="Unassembled WGS sequence"/>
</dbReference>
<reference evidence="1" key="1">
    <citation type="submission" date="2021-06" db="EMBL/GenBank/DDBJ databases">
        <authorList>
            <person name="Kallberg Y."/>
            <person name="Tangrot J."/>
            <person name="Rosling A."/>
        </authorList>
    </citation>
    <scope>NUCLEOTIDE SEQUENCE</scope>
    <source>
        <strain evidence="1">CL356</strain>
    </source>
</reference>
<proteinExistence type="predicted"/>
<sequence length="260" mass="28411">MSSSKPSKSKDKYVKNKSLYTLPLPISLSSGAFFSSTLSSILAFTPFFRNDMSGGGKPRGTFDPLSNSVIVTNKEDIEKLWRQGFFGKGNLSRSEPTWNGGRGKGKELTAEQVTRKRRKDRERKKMRQKKKDAAPDNNNDEVTNSLGAITGDDKVDNGSSGVEGASHATGIEEIVDIDKNGDSNEKGEKLIGDNVGSGDEDDQIKANDEMRMSAEEHLQLTTEEAFFLCFGICGLDIYDADNVTVSSHQSKGTSKTTSYD</sequence>
<protein>
    <submittedName>
        <fullName evidence="1">15842_t:CDS:1</fullName>
    </submittedName>
</protein>
<accession>A0ACA9KB63</accession>
<name>A0ACA9KB63_9GLOM</name>
<comment type="caution">
    <text evidence="1">The sequence shown here is derived from an EMBL/GenBank/DDBJ whole genome shotgun (WGS) entry which is preliminary data.</text>
</comment>
<keyword evidence="2" id="KW-1185">Reference proteome</keyword>
<evidence type="ECO:0000313" key="2">
    <source>
        <dbReference type="Proteomes" id="UP000789525"/>
    </source>
</evidence>
<organism evidence="1 2">
    <name type="scientific">Acaulospora colombiana</name>
    <dbReference type="NCBI Taxonomy" id="27376"/>
    <lineage>
        <taxon>Eukaryota</taxon>
        <taxon>Fungi</taxon>
        <taxon>Fungi incertae sedis</taxon>
        <taxon>Mucoromycota</taxon>
        <taxon>Glomeromycotina</taxon>
        <taxon>Glomeromycetes</taxon>
        <taxon>Diversisporales</taxon>
        <taxon>Acaulosporaceae</taxon>
        <taxon>Acaulospora</taxon>
    </lineage>
</organism>
<gene>
    <name evidence="1" type="ORF">ACOLOM_LOCUS1245</name>
</gene>
<evidence type="ECO:0000313" key="1">
    <source>
        <dbReference type="EMBL" id="CAG8462921.1"/>
    </source>
</evidence>
<dbReference type="EMBL" id="CAJVPT010001466">
    <property type="protein sequence ID" value="CAG8462921.1"/>
    <property type="molecule type" value="Genomic_DNA"/>
</dbReference>